<dbReference type="GO" id="GO:0015288">
    <property type="term" value="F:porin activity"/>
    <property type="evidence" value="ECO:0007669"/>
    <property type="project" value="TreeGrafter"/>
</dbReference>
<keyword evidence="4" id="KW-1134">Transmembrane beta strand</keyword>
<evidence type="ECO:0000256" key="4">
    <source>
        <dbReference type="ARBA" id="ARBA00022452"/>
    </source>
</evidence>
<keyword evidence="6" id="KW-0472">Membrane</keyword>
<comment type="subcellular location">
    <subcellularLocation>
        <location evidence="1">Cell outer membrane</location>
    </subcellularLocation>
</comment>
<sequence>MIKCLFPIFLIYTICSAELYAQHIVDPQLRNPIQQAINSNRSIVGKGYEKDKTLLEAANVKSKSLPHITANAFYGYLHSAGNLDLPTLNSPNNLISLFEGSKDFKSQGQAGLVSINATQVIFSGFQITNGRKAIMEKAKAQGLLLEADKEQIAKSVVQSFDQLMLLKEVDTLIEDSEKRLEKEHTKIIKAIENGLAIPYDRDKLTLAMLELQAKKVELAGTRELIYQKLEQETSMPLEELKKVDYTLENILLENIDFGVEARKELQALDASQRAYEYVLRKEKGAALPQVFAFGSSAYANIFNTSLNLKQLPLLGDVNLRSNSLKFFPTFIVGVGAKWDIFNGNEHRNKVKSAQLDLVINQNKRDDISEQLQLLLKKNKVTYQTAIRSLAVNKQQVKVANNNLYLAARQYQEGLVEVTERLAAENDYYKASLAYYSQLLQQRQSALELLHSSGKLLNSLFSSYETL</sequence>
<organism evidence="8 9">
    <name type="scientific">Rhinopithecimicrobium faecis</name>
    <dbReference type="NCBI Taxonomy" id="2820698"/>
    <lineage>
        <taxon>Bacteria</taxon>
        <taxon>Pseudomonadati</taxon>
        <taxon>Bacteroidota</taxon>
        <taxon>Sphingobacteriia</taxon>
        <taxon>Sphingobacteriales</taxon>
        <taxon>Sphingobacteriaceae</taxon>
        <taxon>Rhinopithecimicrobium</taxon>
    </lineage>
</organism>
<dbReference type="Gene3D" id="1.20.1600.10">
    <property type="entry name" value="Outer membrane efflux proteins (OEP)"/>
    <property type="match status" value="1"/>
</dbReference>
<dbReference type="InterPro" id="IPR003423">
    <property type="entry name" value="OMP_efflux"/>
</dbReference>
<gene>
    <name evidence="8" type="ORF">J5U18_00805</name>
</gene>
<accession>A0A8T4H7P2</accession>
<evidence type="ECO:0000313" key="9">
    <source>
        <dbReference type="Proteomes" id="UP000679691"/>
    </source>
</evidence>
<dbReference type="Proteomes" id="UP000679691">
    <property type="component" value="Unassembled WGS sequence"/>
</dbReference>
<dbReference type="InterPro" id="IPR051906">
    <property type="entry name" value="TolC-like"/>
</dbReference>
<dbReference type="Pfam" id="PF02321">
    <property type="entry name" value="OEP"/>
    <property type="match status" value="1"/>
</dbReference>
<evidence type="ECO:0000256" key="5">
    <source>
        <dbReference type="ARBA" id="ARBA00022692"/>
    </source>
</evidence>
<reference evidence="8" key="1">
    <citation type="submission" date="2021-03" db="EMBL/GenBank/DDBJ databases">
        <authorList>
            <person name="Lu T."/>
            <person name="Wang Q."/>
            <person name="Han X."/>
        </authorList>
    </citation>
    <scope>NUCLEOTIDE SEQUENCE</scope>
    <source>
        <strain evidence="8">WQ 2009</strain>
    </source>
</reference>
<evidence type="ECO:0000256" key="1">
    <source>
        <dbReference type="ARBA" id="ARBA00004442"/>
    </source>
</evidence>
<dbReference type="SUPFAM" id="SSF56954">
    <property type="entry name" value="Outer membrane efflux proteins (OEP)"/>
    <property type="match status" value="1"/>
</dbReference>
<dbReference type="GO" id="GO:0009279">
    <property type="term" value="C:cell outer membrane"/>
    <property type="evidence" value="ECO:0007669"/>
    <property type="project" value="UniProtKB-SubCell"/>
</dbReference>
<dbReference type="AlphaFoldDB" id="A0A8T4H7P2"/>
<dbReference type="PANTHER" id="PTHR30026:SF20">
    <property type="entry name" value="OUTER MEMBRANE PROTEIN TOLC"/>
    <property type="match status" value="1"/>
</dbReference>
<dbReference type="GO" id="GO:0015562">
    <property type="term" value="F:efflux transmembrane transporter activity"/>
    <property type="evidence" value="ECO:0007669"/>
    <property type="project" value="InterPro"/>
</dbReference>
<evidence type="ECO:0000313" key="8">
    <source>
        <dbReference type="EMBL" id="MBP3942116.1"/>
    </source>
</evidence>
<protein>
    <submittedName>
        <fullName evidence="8">TolC family protein</fullName>
    </submittedName>
</protein>
<evidence type="ECO:0000256" key="3">
    <source>
        <dbReference type="ARBA" id="ARBA00022448"/>
    </source>
</evidence>
<dbReference type="PANTHER" id="PTHR30026">
    <property type="entry name" value="OUTER MEMBRANE PROTEIN TOLC"/>
    <property type="match status" value="1"/>
</dbReference>
<comment type="caution">
    <text evidence="8">The sequence shown here is derived from an EMBL/GenBank/DDBJ whole genome shotgun (WGS) entry which is preliminary data.</text>
</comment>
<keyword evidence="5" id="KW-0812">Transmembrane</keyword>
<evidence type="ECO:0000256" key="6">
    <source>
        <dbReference type="ARBA" id="ARBA00023136"/>
    </source>
</evidence>
<evidence type="ECO:0000256" key="2">
    <source>
        <dbReference type="ARBA" id="ARBA00007613"/>
    </source>
</evidence>
<name>A0A8T4H7P2_9SPHI</name>
<keyword evidence="7" id="KW-0998">Cell outer membrane</keyword>
<comment type="similarity">
    <text evidence="2">Belongs to the outer membrane factor (OMF) (TC 1.B.17) family.</text>
</comment>
<evidence type="ECO:0000256" key="7">
    <source>
        <dbReference type="ARBA" id="ARBA00023237"/>
    </source>
</evidence>
<dbReference type="GO" id="GO:1990281">
    <property type="term" value="C:efflux pump complex"/>
    <property type="evidence" value="ECO:0007669"/>
    <property type="project" value="TreeGrafter"/>
</dbReference>
<dbReference type="EMBL" id="JAGKSB010000001">
    <property type="protein sequence ID" value="MBP3942116.1"/>
    <property type="molecule type" value="Genomic_DNA"/>
</dbReference>
<keyword evidence="3" id="KW-0813">Transport</keyword>
<dbReference type="RefSeq" id="WP_353545597.1">
    <property type="nucleotide sequence ID" value="NZ_JAGKSB010000001.1"/>
</dbReference>
<proteinExistence type="inferred from homology"/>
<keyword evidence="9" id="KW-1185">Reference proteome</keyword>